<keyword evidence="1" id="KW-0812">Transmembrane</keyword>
<comment type="caution">
    <text evidence="2">The sequence shown here is derived from an EMBL/GenBank/DDBJ whole genome shotgun (WGS) entry which is preliminary data.</text>
</comment>
<evidence type="ECO:0000313" key="3">
    <source>
        <dbReference type="Proteomes" id="UP000242418"/>
    </source>
</evidence>
<feature type="transmembrane region" description="Helical" evidence="1">
    <location>
        <begin position="69"/>
        <end position="87"/>
    </location>
</feature>
<keyword evidence="1" id="KW-0472">Membrane</keyword>
<dbReference type="AlphaFoldDB" id="A0AB37Z256"/>
<accession>A0AB37Z256</accession>
<dbReference type="Proteomes" id="UP000242418">
    <property type="component" value="Unassembled WGS sequence"/>
</dbReference>
<dbReference type="RefSeq" id="WP_090247770.1">
    <property type="nucleotide sequence ID" value="NZ_FMTL01000001.1"/>
</dbReference>
<feature type="transmembrane region" description="Helical" evidence="1">
    <location>
        <begin position="12"/>
        <end position="34"/>
    </location>
</feature>
<evidence type="ECO:0008006" key="4">
    <source>
        <dbReference type="Google" id="ProtNLM"/>
    </source>
</evidence>
<dbReference type="Pfam" id="PF10734">
    <property type="entry name" value="DUF2523"/>
    <property type="match status" value="1"/>
</dbReference>
<keyword evidence="1" id="KW-1133">Transmembrane helix</keyword>
<sequence>MPAFLWVAQFLWQIASPLVMTVFRAIGFGFVTYFGFNALINAARDYMITNMGNSGIVIQQILGLAKIDIAINIMLSAVFTRFIIAGINKAQDRKRNQVWRKPGGTSIEA</sequence>
<organism evidence="2 3">
    <name type="scientific">Pseudomonas peli</name>
    <dbReference type="NCBI Taxonomy" id="592361"/>
    <lineage>
        <taxon>Bacteria</taxon>
        <taxon>Pseudomonadati</taxon>
        <taxon>Pseudomonadota</taxon>
        <taxon>Gammaproteobacteria</taxon>
        <taxon>Pseudomonadales</taxon>
        <taxon>Pseudomonadaceae</taxon>
        <taxon>Pseudomonas</taxon>
    </lineage>
</organism>
<dbReference type="InterPro" id="IPR019670">
    <property type="entry name" value="DUF2523"/>
</dbReference>
<dbReference type="EMBL" id="FMTL01000001">
    <property type="protein sequence ID" value="SCW29681.1"/>
    <property type="molecule type" value="Genomic_DNA"/>
</dbReference>
<evidence type="ECO:0000256" key="1">
    <source>
        <dbReference type="SAM" id="Phobius"/>
    </source>
</evidence>
<reference evidence="2 3" key="1">
    <citation type="submission" date="2016-10" db="EMBL/GenBank/DDBJ databases">
        <authorList>
            <person name="Varghese N."/>
            <person name="Submissions S."/>
        </authorList>
    </citation>
    <scope>NUCLEOTIDE SEQUENCE [LARGE SCALE GENOMIC DNA]</scope>
    <source>
        <strain evidence="2 3">DSM 17833</strain>
    </source>
</reference>
<gene>
    <name evidence="2" type="ORF">SAMN05216370_0218</name>
</gene>
<evidence type="ECO:0000313" key="2">
    <source>
        <dbReference type="EMBL" id="SCW29681.1"/>
    </source>
</evidence>
<name>A0AB37Z256_9PSED</name>
<keyword evidence="3" id="KW-1185">Reference proteome</keyword>
<proteinExistence type="predicted"/>
<protein>
    <recommendedName>
        <fullName evidence="4">DUF2523 domain-containing protein</fullName>
    </recommendedName>
</protein>